<evidence type="ECO:0008006" key="2">
    <source>
        <dbReference type="Google" id="ProtNLM"/>
    </source>
</evidence>
<gene>
    <name evidence="1" type="ORF">S01H4_23762</name>
</gene>
<protein>
    <recommendedName>
        <fullName evidence="2">Roadblock/LAMTOR2 domain-containing protein</fullName>
    </recommendedName>
</protein>
<reference evidence="1" key="1">
    <citation type="journal article" date="2014" name="Front. Microbiol.">
        <title>High frequency of phylogenetically diverse reductive dehalogenase-homologous genes in deep subseafloor sedimentary metagenomes.</title>
        <authorList>
            <person name="Kawai M."/>
            <person name="Futagami T."/>
            <person name="Toyoda A."/>
            <person name="Takaki Y."/>
            <person name="Nishi S."/>
            <person name="Hori S."/>
            <person name="Arai W."/>
            <person name="Tsubouchi T."/>
            <person name="Morono Y."/>
            <person name="Uchiyama I."/>
            <person name="Ito T."/>
            <person name="Fujiyama A."/>
            <person name="Inagaki F."/>
            <person name="Takami H."/>
        </authorList>
    </citation>
    <scope>NUCLEOTIDE SEQUENCE</scope>
    <source>
        <strain evidence="1">Expedition CK06-06</strain>
    </source>
</reference>
<sequence>EHILKKYPSFKILFQQTSIYDIISIIQLISYGLSVFDEKFFALSELLEKYLAQFKSESLILFDKNGIILSEYYKDIIEPEIYIELVESIKEHLFLLKRMQEESYETDYALSSIGDELISYLHRIELENESLFVSVVIKKMLKEPLLEKFSDFISELIEILKPILTRS</sequence>
<dbReference type="EMBL" id="BART01011069">
    <property type="protein sequence ID" value="GAG80368.1"/>
    <property type="molecule type" value="Genomic_DNA"/>
</dbReference>
<comment type="caution">
    <text evidence="1">The sequence shown here is derived from an EMBL/GenBank/DDBJ whole genome shotgun (WGS) entry which is preliminary data.</text>
</comment>
<proteinExistence type="predicted"/>
<feature type="non-terminal residue" evidence="1">
    <location>
        <position position="1"/>
    </location>
</feature>
<organism evidence="1">
    <name type="scientific">marine sediment metagenome</name>
    <dbReference type="NCBI Taxonomy" id="412755"/>
    <lineage>
        <taxon>unclassified sequences</taxon>
        <taxon>metagenomes</taxon>
        <taxon>ecological metagenomes</taxon>
    </lineage>
</organism>
<dbReference type="AlphaFoldDB" id="X1B896"/>
<evidence type="ECO:0000313" key="1">
    <source>
        <dbReference type="EMBL" id="GAG80368.1"/>
    </source>
</evidence>
<accession>X1B896</accession>
<name>X1B896_9ZZZZ</name>